<keyword evidence="5 9" id="KW-0648">Protein biosynthesis</keyword>
<feature type="non-terminal residue" evidence="11">
    <location>
        <position position="293"/>
    </location>
</feature>
<feature type="signal peptide" evidence="10">
    <location>
        <begin position="1"/>
        <end position="17"/>
    </location>
</feature>
<sequence length="293" mass="32745">MVTLMGLLHFHLAGHKAIPLVGSATGMIGDPSGRSTERVALGQQTLASNIADIEAQLKRFFGRGTEYAIKRMPHIDATNLKKINVLHNADWYKDMNILSFLGNVGRYARVGAMMARDSVKSRLQSVSGISFTEFSYQLLQAYDFWYLYHHYGCRIQLGGSDQWGNITAGTDLIHRMPYQCSENLYTGIISPNNNCSNDKEAFGLTIPLLTTSSGEKFGKSAGNAIWLDENKTSAFDIYQFFVKTTDADVERFLKMFTLLPISQIDEVMLQHRAAPENFSAQKMLAAEVTELIH</sequence>
<dbReference type="PANTHER" id="PTHR11766:SF0">
    <property type="entry name" value="TYROSINE--TRNA LIGASE, MITOCHONDRIAL"/>
    <property type="match status" value="1"/>
</dbReference>
<evidence type="ECO:0000313" key="12">
    <source>
        <dbReference type="Proteomes" id="UP001145021"/>
    </source>
</evidence>
<keyword evidence="4 9" id="KW-0067">ATP-binding</keyword>
<protein>
    <recommendedName>
        <fullName evidence="1 9">Tyrosine--tRNA ligase</fullName>
        <ecNumber evidence="1 9">6.1.1.1</ecNumber>
    </recommendedName>
    <alternativeName>
        <fullName evidence="7 9">Tyrosyl-tRNA synthetase</fullName>
    </alternativeName>
</protein>
<proteinExistence type="inferred from homology"/>
<dbReference type="Gene3D" id="3.40.50.620">
    <property type="entry name" value="HUPs"/>
    <property type="match status" value="1"/>
</dbReference>
<name>A0A9W8CH80_9FUNG</name>
<evidence type="ECO:0000256" key="3">
    <source>
        <dbReference type="ARBA" id="ARBA00022741"/>
    </source>
</evidence>
<dbReference type="EC" id="6.1.1.1" evidence="1 9"/>
<gene>
    <name evidence="11" type="primary">MSY1</name>
    <name evidence="11" type="ORF">LPJ64_005166</name>
</gene>
<dbReference type="InterPro" id="IPR002307">
    <property type="entry name" value="Tyr-tRNA-ligase"/>
</dbReference>
<feature type="chain" id="PRO_5040928746" description="Tyrosine--tRNA ligase" evidence="10">
    <location>
        <begin position="18"/>
        <end position="293"/>
    </location>
</feature>
<keyword evidence="12" id="KW-1185">Reference proteome</keyword>
<evidence type="ECO:0000256" key="10">
    <source>
        <dbReference type="SAM" id="SignalP"/>
    </source>
</evidence>
<keyword evidence="2 9" id="KW-0436">Ligase</keyword>
<comment type="caution">
    <text evidence="11">The sequence shown here is derived from an EMBL/GenBank/DDBJ whole genome shotgun (WGS) entry which is preliminary data.</text>
</comment>
<evidence type="ECO:0000256" key="2">
    <source>
        <dbReference type="ARBA" id="ARBA00022598"/>
    </source>
</evidence>
<evidence type="ECO:0000256" key="4">
    <source>
        <dbReference type="ARBA" id="ARBA00022840"/>
    </source>
</evidence>
<evidence type="ECO:0000313" key="11">
    <source>
        <dbReference type="EMBL" id="KAJ1643025.1"/>
    </source>
</evidence>
<comment type="similarity">
    <text evidence="9">Belongs to the class-I aminoacyl-tRNA synthetase family.</text>
</comment>
<organism evidence="11 12">
    <name type="scientific">Coemansia asiatica</name>
    <dbReference type="NCBI Taxonomy" id="1052880"/>
    <lineage>
        <taxon>Eukaryota</taxon>
        <taxon>Fungi</taxon>
        <taxon>Fungi incertae sedis</taxon>
        <taxon>Zoopagomycota</taxon>
        <taxon>Kickxellomycotina</taxon>
        <taxon>Kickxellomycetes</taxon>
        <taxon>Kickxellales</taxon>
        <taxon>Kickxellaceae</taxon>
        <taxon>Coemansia</taxon>
    </lineage>
</organism>
<keyword evidence="3 9" id="KW-0547">Nucleotide-binding</keyword>
<dbReference type="Gene3D" id="1.10.240.10">
    <property type="entry name" value="Tyrosyl-Transfer RNA Synthetase"/>
    <property type="match status" value="1"/>
</dbReference>
<dbReference type="EMBL" id="JANBOH010000305">
    <property type="protein sequence ID" value="KAJ1643025.1"/>
    <property type="molecule type" value="Genomic_DNA"/>
</dbReference>
<dbReference type="InterPro" id="IPR002305">
    <property type="entry name" value="aa-tRNA-synth_Ic"/>
</dbReference>
<evidence type="ECO:0000256" key="8">
    <source>
        <dbReference type="ARBA" id="ARBA00048248"/>
    </source>
</evidence>
<dbReference type="InterPro" id="IPR014729">
    <property type="entry name" value="Rossmann-like_a/b/a_fold"/>
</dbReference>
<dbReference type="SUPFAM" id="SSF52374">
    <property type="entry name" value="Nucleotidylyl transferase"/>
    <property type="match status" value="1"/>
</dbReference>
<reference evidence="11" key="1">
    <citation type="submission" date="2022-07" db="EMBL/GenBank/DDBJ databases">
        <title>Phylogenomic reconstructions and comparative analyses of Kickxellomycotina fungi.</title>
        <authorList>
            <person name="Reynolds N.K."/>
            <person name="Stajich J.E."/>
            <person name="Barry K."/>
            <person name="Grigoriev I.V."/>
            <person name="Crous P."/>
            <person name="Smith M.E."/>
        </authorList>
    </citation>
    <scope>NUCLEOTIDE SEQUENCE</scope>
    <source>
        <strain evidence="11">NBRC 105413</strain>
    </source>
</reference>
<evidence type="ECO:0000256" key="1">
    <source>
        <dbReference type="ARBA" id="ARBA00013160"/>
    </source>
</evidence>
<dbReference type="GO" id="GO:0005524">
    <property type="term" value="F:ATP binding"/>
    <property type="evidence" value="ECO:0007669"/>
    <property type="project" value="UniProtKB-KW"/>
</dbReference>
<dbReference type="NCBIfam" id="TIGR00234">
    <property type="entry name" value="tyrS"/>
    <property type="match status" value="1"/>
</dbReference>
<dbReference type="Pfam" id="PF00579">
    <property type="entry name" value="tRNA-synt_1b"/>
    <property type="match status" value="1"/>
</dbReference>
<dbReference type="PRINTS" id="PR01040">
    <property type="entry name" value="TRNASYNTHTYR"/>
</dbReference>
<dbReference type="GO" id="GO:0004831">
    <property type="term" value="F:tyrosine-tRNA ligase activity"/>
    <property type="evidence" value="ECO:0007669"/>
    <property type="project" value="UniProtKB-EC"/>
</dbReference>
<evidence type="ECO:0000256" key="6">
    <source>
        <dbReference type="ARBA" id="ARBA00023146"/>
    </source>
</evidence>
<dbReference type="AlphaFoldDB" id="A0A9W8CH80"/>
<evidence type="ECO:0000256" key="9">
    <source>
        <dbReference type="RuleBase" id="RU361234"/>
    </source>
</evidence>
<dbReference type="FunFam" id="1.10.240.10:FF:000001">
    <property type="entry name" value="Tyrosine--tRNA ligase"/>
    <property type="match status" value="1"/>
</dbReference>
<dbReference type="PANTHER" id="PTHR11766">
    <property type="entry name" value="TYROSYL-TRNA SYNTHETASE"/>
    <property type="match status" value="1"/>
</dbReference>
<dbReference type="GO" id="GO:0006437">
    <property type="term" value="P:tyrosyl-tRNA aminoacylation"/>
    <property type="evidence" value="ECO:0007669"/>
    <property type="project" value="InterPro"/>
</dbReference>
<keyword evidence="10" id="KW-0732">Signal</keyword>
<comment type="catalytic activity">
    <reaction evidence="8 9">
        <text>tRNA(Tyr) + L-tyrosine + ATP = L-tyrosyl-tRNA(Tyr) + AMP + diphosphate + H(+)</text>
        <dbReference type="Rhea" id="RHEA:10220"/>
        <dbReference type="Rhea" id="RHEA-COMP:9706"/>
        <dbReference type="Rhea" id="RHEA-COMP:9707"/>
        <dbReference type="ChEBI" id="CHEBI:15378"/>
        <dbReference type="ChEBI" id="CHEBI:30616"/>
        <dbReference type="ChEBI" id="CHEBI:33019"/>
        <dbReference type="ChEBI" id="CHEBI:58315"/>
        <dbReference type="ChEBI" id="CHEBI:78442"/>
        <dbReference type="ChEBI" id="CHEBI:78536"/>
        <dbReference type="ChEBI" id="CHEBI:456215"/>
        <dbReference type="EC" id="6.1.1.1"/>
    </reaction>
</comment>
<evidence type="ECO:0000256" key="7">
    <source>
        <dbReference type="ARBA" id="ARBA00033323"/>
    </source>
</evidence>
<dbReference type="CDD" id="cd00805">
    <property type="entry name" value="TyrRS_core"/>
    <property type="match status" value="1"/>
</dbReference>
<dbReference type="GO" id="GO:0005739">
    <property type="term" value="C:mitochondrion"/>
    <property type="evidence" value="ECO:0007669"/>
    <property type="project" value="TreeGrafter"/>
</dbReference>
<dbReference type="Proteomes" id="UP001145021">
    <property type="component" value="Unassembled WGS sequence"/>
</dbReference>
<dbReference type="InterPro" id="IPR024088">
    <property type="entry name" value="Tyr-tRNA-ligase_bac-type"/>
</dbReference>
<accession>A0A9W8CH80</accession>
<keyword evidence="6 9" id="KW-0030">Aminoacyl-tRNA synthetase</keyword>
<dbReference type="GO" id="GO:0005829">
    <property type="term" value="C:cytosol"/>
    <property type="evidence" value="ECO:0007669"/>
    <property type="project" value="TreeGrafter"/>
</dbReference>
<evidence type="ECO:0000256" key="5">
    <source>
        <dbReference type="ARBA" id="ARBA00022917"/>
    </source>
</evidence>